<feature type="compositionally biased region" description="Pro residues" evidence="1">
    <location>
        <begin position="259"/>
        <end position="270"/>
    </location>
</feature>
<organism evidence="2">
    <name type="scientific">Phytophthora nicotianae</name>
    <name type="common">Potato buckeye rot agent</name>
    <name type="synonym">Phytophthora parasitica</name>
    <dbReference type="NCBI Taxonomy" id="4792"/>
    <lineage>
        <taxon>Eukaryota</taxon>
        <taxon>Sar</taxon>
        <taxon>Stramenopiles</taxon>
        <taxon>Oomycota</taxon>
        <taxon>Peronosporomycetes</taxon>
        <taxon>Peronosporales</taxon>
        <taxon>Peronosporaceae</taxon>
        <taxon>Phytophthora</taxon>
    </lineage>
</organism>
<dbReference type="VEuPathDB" id="FungiDB:PPTG_14043"/>
<protein>
    <submittedName>
        <fullName evidence="2">Uncharacterized protein</fullName>
    </submittedName>
</protein>
<sequence length="454" mass="49317">MVARHETRADRQAFLSRLNNVQSDEDRVRLSREHKQFLNGERSTDADFATAPQTPRLARVLRPPPMGKDAAYMLANKRLASEMRKAIAAKTVAGSGKKAIEKKKKKEEDEAWAPGDDEADDDNDDSVFEEAGLNDEDSEAEDVGQKVSKTAAKTKAAAKNWTAKITSKKPRKKSSRTLAKDARIAEAAAKKCAAAKKRQDRASAAQRAGKDAKEAALLRLGAATNKKLNAGNEDVSKRRTSLHEPLPLGGMDSVDIPAALPPPDAVPPPVLDDETTATDDHGFDGSNIDGLDPNYNDLEALNSDCDDDEDEMTFDESVANNDPDVPDEIPVGANDATIEDPVGATVLQDEPTSVADDGETEWPVLNQDEMVGFAKNEAALARMRRSGWYLAPDEFPPDQHYPGLYNGVTGPTDELKALADPPPPICFSISCHEHCGRLSHSSLRCITNSIWLKE</sequence>
<dbReference type="EMBL" id="KI696057">
    <property type="protein sequence ID" value="ETM33395.1"/>
    <property type="molecule type" value="Genomic_DNA"/>
</dbReference>
<reference evidence="2" key="1">
    <citation type="submission" date="2013-11" db="EMBL/GenBank/DDBJ databases">
        <title>The Genome Sequence of Phytophthora parasitica IAC_01/95.</title>
        <authorList>
            <consortium name="The Broad Institute Genomics Platform"/>
            <person name="Russ C."/>
            <person name="Tyler B."/>
            <person name="Panabieres F."/>
            <person name="Shan W."/>
            <person name="Tripathy S."/>
            <person name="Grunwald N."/>
            <person name="Machado M."/>
            <person name="Johnson C.S."/>
            <person name="Arredondo F."/>
            <person name="Hong C."/>
            <person name="Coffey M."/>
            <person name="Young S.K."/>
            <person name="Zeng Q."/>
            <person name="Gargeya S."/>
            <person name="Fitzgerald M."/>
            <person name="Abouelleil A."/>
            <person name="Alvarado L."/>
            <person name="Chapman S.B."/>
            <person name="Gainer-Dewar J."/>
            <person name="Goldberg J."/>
            <person name="Griggs A."/>
            <person name="Gujja S."/>
            <person name="Hansen M."/>
            <person name="Howarth C."/>
            <person name="Imamovic A."/>
            <person name="Ireland A."/>
            <person name="Larimer J."/>
            <person name="McCowan C."/>
            <person name="Murphy C."/>
            <person name="Pearson M."/>
            <person name="Poon T.W."/>
            <person name="Priest M."/>
            <person name="Roberts A."/>
            <person name="Saif S."/>
            <person name="Shea T."/>
            <person name="Sykes S."/>
            <person name="Wortman J."/>
            <person name="Nusbaum C."/>
            <person name="Birren B."/>
        </authorList>
    </citation>
    <scope>NUCLEOTIDE SEQUENCE [LARGE SCALE GENOMIC DNA]</scope>
    <source>
        <strain evidence="2">IAC_01/95</strain>
    </source>
</reference>
<dbReference type="VEuPathDB" id="FungiDB:PPTG_18001"/>
<feature type="region of interest" description="Disordered" evidence="1">
    <location>
        <begin position="90"/>
        <end position="182"/>
    </location>
</feature>
<dbReference type="Proteomes" id="UP000054532">
    <property type="component" value="Unassembled WGS sequence"/>
</dbReference>
<accession>W2MAS1</accession>
<feature type="region of interest" description="Disordered" evidence="1">
    <location>
        <begin position="222"/>
        <end position="326"/>
    </location>
</feature>
<feature type="compositionally biased region" description="Acidic residues" evidence="1">
    <location>
        <begin position="304"/>
        <end position="314"/>
    </location>
</feature>
<evidence type="ECO:0000313" key="2">
    <source>
        <dbReference type="EMBL" id="ETM33395.1"/>
    </source>
</evidence>
<evidence type="ECO:0000256" key="1">
    <source>
        <dbReference type="SAM" id="MobiDB-lite"/>
    </source>
</evidence>
<gene>
    <name evidence="2" type="ORF">L914_19372</name>
</gene>
<dbReference type="AlphaFoldDB" id="W2MAS1"/>
<proteinExistence type="predicted"/>
<feature type="compositionally biased region" description="Low complexity" evidence="1">
    <location>
        <begin position="146"/>
        <end position="165"/>
    </location>
</feature>
<feature type="compositionally biased region" description="Acidic residues" evidence="1">
    <location>
        <begin position="109"/>
        <end position="142"/>
    </location>
</feature>
<name>W2MAS1_PHYNI</name>
<feature type="compositionally biased region" description="Basic residues" evidence="1">
    <location>
        <begin position="166"/>
        <end position="175"/>
    </location>
</feature>